<dbReference type="GO" id="GO:0003676">
    <property type="term" value="F:nucleic acid binding"/>
    <property type="evidence" value="ECO:0007669"/>
    <property type="project" value="InterPro"/>
</dbReference>
<feature type="compositionally biased region" description="Basic and acidic residues" evidence="1">
    <location>
        <begin position="28"/>
        <end position="49"/>
    </location>
</feature>
<organism evidence="2 3">
    <name type="scientific">Trichonephila clavipes</name>
    <name type="common">Golden silk orbweaver</name>
    <name type="synonym">Nephila clavipes</name>
    <dbReference type="NCBI Taxonomy" id="2585209"/>
    <lineage>
        <taxon>Eukaryota</taxon>
        <taxon>Metazoa</taxon>
        <taxon>Ecdysozoa</taxon>
        <taxon>Arthropoda</taxon>
        <taxon>Chelicerata</taxon>
        <taxon>Arachnida</taxon>
        <taxon>Araneae</taxon>
        <taxon>Araneomorphae</taxon>
        <taxon>Entelegynae</taxon>
        <taxon>Araneoidea</taxon>
        <taxon>Nephilidae</taxon>
        <taxon>Trichonephila</taxon>
    </lineage>
</organism>
<reference evidence="2" key="1">
    <citation type="submission" date="2020-08" db="EMBL/GenBank/DDBJ databases">
        <title>Multicomponent nature underlies the extraordinary mechanical properties of spider dragline silk.</title>
        <authorList>
            <person name="Kono N."/>
            <person name="Nakamura H."/>
            <person name="Mori M."/>
            <person name="Yoshida Y."/>
            <person name="Ohtoshi R."/>
            <person name="Malay A.D."/>
            <person name="Moran D.A.P."/>
            <person name="Tomita M."/>
            <person name="Numata K."/>
            <person name="Arakawa K."/>
        </authorList>
    </citation>
    <scope>NUCLEOTIDE SEQUENCE</scope>
</reference>
<evidence type="ECO:0000313" key="2">
    <source>
        <dbReference type="EMBL" id="GFY15347.1"/>
    </source>
</evidence>
<protein>
    <submittedName>
        <fullName evidence="2">Uncharacterized protein</fullName>
    </submittedName>
</protein>
<dbReference type="EMBL" id="BMAU01021334">
    <property type="protein sequence ID" value="GFY15347.1"/>
    <property type="molecule type" value="Genomic_DNA"/>
</dbReference>
<sequence>MLPNSTDKFRKVIVGRICHHRTCGRKPRSVDEKRDNSNRWEDNEPDERSGQTNKWIGRGRPVAWSSRSADINPLDFFWGHLKSLVWQALTVRIVIASADIPSPPDLFESVVTILRPSVSAVL</sequence>
<dbReference type="AlphaFoldDB" id="A0A8X6SKE9"/>
<evidence type="ECO:0000313" key="3">
    <source>
        <dbReference type="Proteomes" id="UP000887159"/>
    </source>
</evidence>
<accession>A0A8X6SKE9</accession>
<gene>
    <name evidence="2" type="ORF">TNCV_1571581</name>
</gene>
<dbReference type="Gene3D" id="3.30.420.10">
    <property type="entry name" value="Ribonuclease H-like superfamily/Ribonuclease H"/>
    <property type="match status" value="1"/>
</dbReference>
<evidence type="ECO:0000256" key="1">
    <source>
        <dbReference type="SAM" id="MobiDB-lite"/>
    </source>
</evidence>
<comment type="caution">
    <text evidence="2">The sequence shown here is derived from an EMBL/GenBank/DDBJ whole genome shotgun (WGS) entry which is preliminary data.</text>
</comment>
<proteinExistence type="predicted"/>
<dbReference type="Proteomes" id="UP000887159">
    <property type="component" value="Unassembled WGS sequence"/>
</dbReference>
<dbReference type="InterPro" id="IPR036397">
    <property type="entry name" value="RNaseH_sf"/>
</dbReference>
<keyword evidence="3" id="KW-1185">Reference proteome</keyword>
<name>A0A8X6SKE9_TRICX</name>
<feature type="region of interest" description="Disordered" evidence="1">
    <location>
        <begin position="23"/>
        <end position="56"/>
    </location>
</feature>